<keyword evidence="2" id="KW-0472">Membrane</keyword>
<feature type="signal peptide" evidence="3">
    <location>
        <begin position="1"/>
        <end position="18"/>
    </location>
</feature>
<dbReference type="PANTHER" id="PTHR31362">
    <property type="entry name" value="GLYCOSYLTRANSFERASE STELLO1-RELATED"/>
    <property type="match status" value="1"/>
</dbReference>
<keyword evidence="5" id="KW-1185">Reference proteome</keyword>
<feature type="transmembrane region" description="Helical" evidence="2">
    <location>
        <begin position="341"/>
        <end position="361"/>
    </location>
</feature>
<name>A0A9P3LJ42_9APHY</name>
<keyword evidence="2" id="KW-1133">Transmembrane helix</keyword>
<dbReference type="Proteomes" id="UP000703269">
    <property type="component" value="Unassembled WGS sequence"/>
</dbReference>
<feature type="transmembrane region" description="Helical" evidence="2">
    <location>
        <begin position="310"/>
        <end position="329"/>
    </location>
</feature>
<dbReference type="PANTHER" id="PTHR31362:SF0">
    <property type="entry name" value="EXOSTOSIN DOMAIN-CONTAINING PROTEIN-RELATED"/>
    <property type="match status" value="1"/>
</dbReference>
<keyword evidence="2" id="KW-0812">Transmembrane</keyword>
<dbReference type="InterPro" id="IPR005049">
    <property type="entry name" value="STL-like"/>
</dbReference>
<feature type="transmembrane region" description="Helical" evidence="2">
    <location>
        <begin position="192"/>
        <end position="212"/>
    </location>
</feature>
<reference evidence="4 5" key="1">
    <citation type="submission" date="2021-08" db="EMBL/GenBank/DDBJ databases">
        <title>Draft Genome Sequence of Phanerochaete sordida strain YK-624.</title>
        <authorList>
            <person name="Mori T."/>
            <person name="Dohra H."/>
            <person name="Suzuki T."/>
            <person name="Kawagishi H."/>
            <person name="Hirai H."/>
        </authorList>
    </citation>
    <scope>NUCLEOTIDE SEQUENCE [LARGE SCALE GENOMIC DNA]</scope>
    <source>
        <strain evidence="4 5">YK-624</strain>
    </source>
</reference>
<gene>
    <name evidence="4" type="ORF">PsYK624_133790</name>
</gene>
<evidence type="ECO:0000256" key="2">
    <source>
        <dbReference type="SAM" id="Phobius"/>
    </source>
</evidence>
<organism evidence="4 5">
    <name type="scientific">Phanerochaete sordida</name>
    <dbReference type="NCBI Taxonomy" id="48140"/>
    <lineage>
        <taxon>Eukaryota</taxon>
        <taxon>Fungi</taxon>
        <taxon>Dikarya</taxon>
        <taxon>Basidiomycota</taxon>
        <taxon>Agaricomycotina</taxon>
        <taxon>Agaricomycetes</taxon>
        <taxon>Polyporales</taxon>
        <taxon>Phanerochaetaceae</taxon>
        <taxon>Phanerochaete</taxon>
    </lineage>
</organism>
<evidence type="ECO:0000313" key="4">
    <source>
        <dbReference type="EMBL" id="GJE97166.1"/>
    </source>
</evidence>
<feature type="chain" id="PRO_5040180548" evidence="3">
    <location>
        <begin position="19"/>
        <end position="740"/>
    </location>
</feature>
<comment type="caution">
    <text evidence="4">The sequence shown here is derived from an EMBL/GenBank/DDBJ whole genome shotgun (WGS) entry which is preliminary data.</text>
</comment>
<keyword evidence="3" id="KW-0732">Signal</keyword>
<dbReference type="EMBL" id="BPQB01000068">
    <property type="protein sequence ID" value="GJE97166.1"/>
    <property type="molecule type" value="Genomic_DNA"/>
</dbReference>
<dbReference type="OrthoDB" id="408493at2759"/>
<feature type="transmembrane region" description="Helical" evidence="2">
    <location>
        <begin position="260"/>
        <end position="279"/>
    </location>
</feature>
<protein>
    <submittedName>
        <fullName evidence="4">Uncharacterized protein</fullName>
    </submittedName>
</protein>
<sequence length="740" mass="82313">MRAATPLVAAWLAQQWLATGNAGAARSVPLTIRNPVLPEALKLVLAIVYYAWQRRRGALAGSGRRTQHEETLPLSSVNGDEQAQWDGEGKHAQQRASAGRVPPSVASAFAVLAAVLFTVYRHNLAFSEELTDSVTVWLAASVGTLVTGLLSYFFLSRDFGLLQWQATLLQIAGFCIVQSSIIPKLIPTSTYPILSAVVLSTSLYLTFMDYVYTHVHSISVPAFHTLLFAFTTILNALAFAKSASQPVIQELSAHFSESRTLAAAVFQALFDIAVLGAVYSQGSVSAGVLQALSAALYLFGLGLAHTQYTAGLLCGSGLAILGAIAYLSTSGQEWHPKATQGLLVKIIALLVLVAATLGLVITTNTTSRALLETPPESHPTIMDNIAQAQITCPRKVPPMVPPRPEERTYHAFDDILLVVFFSHARYDVNLDSYWEVYSEWFPNIVFVGPGSREDKGHNHSYDVLVDTYESDEDLSDPSFFKMAGRMAHHMLYTAMREYPCYDGYLWAPFDTLLNVPRLQQFDQRYFWYHSPFGQYVHNPALRDVVADQDKTLHAPPANISPDPSVNLTATWRHWGPDWWWGEPHVGVHVCMSAYMKVPLHMREHLASLTDGTRFIGGSADTMYIPGRHYDDFMHVLGLFLETDCFLEIATPTALHLVSPPGDPILYVDHWWIWQPPFNASFVRQTWAKGMEVDTFHTFHWGDKDEDGIWRGQPEQIPDVRRLQAESAARQRIPWNSTSIG</sequence>
<feature type="transmembrane region" description="Helical" evidence="2">
    <location>
        <begin position="219"/>
        <end position="240"/>
    </location>
</feature>
<dbReference type="AlphaFoldDB" id="A0A9P3LJ42"/>
<accession>A0A9P3LJ42</accession>
<feature type="region of interest" description="Disordered" evidence="1">
    <location>
        <begin position="62"/>
        <end position="97"/>
    </location>
</feature>
<feature type="transmembrane region" description="Helical" evidence="2">
    <location>
        <begin position="134"/>
        <end position="155"/>
    </location>
</feature>
<evidence type="ECO:0000313" key="5">
    <source>
        <dbReference type="Proteomes" id="UP000703269"/>
    </source>
</evidence>
<feature type="transmembrane region" description="Helical" evidence="2">
    <location>
        <begin position="104"/>
        <end position="122"/>
    </location>
</feature>
<evidence type="ECO:0000256" key="3">
    <source>
        <dbReference type="SAM" id="SignalP"/>
    </source>
</evidence>
<proteinExistence type="predicted"/>
<evidence type="ECO:0000256" key="1">
    <source>
        <dbReference type="SAM" id="MobiDB-lite"/>
    </source>
</evidence>